<dbReference type="EMBL" id="JAUEPO010000006">
    <property type="protein sequence ID" value="KAK3319746.1"/>
    <property type="molecule type" value="Genomic_DNA"/>
</dbReference>
<evidence type="ECO:0000313" key="1">
    <source>
        <dbReference type="EMBL" id="KAK3319746.1"/>
    </source>
</evidence>
<accession>A0AAE0I8Q0</accession>
<dbReference type="AlphaFoldDB" id="A0AAE0I8Q0"/>
<reference evidence="1" key="2">
    <citation type="submission" date="2023-06" db="EMBL/GenBank/DDBJ databases">
        <authorList>
            <consortium name="Lawrence Berkeley National Laboratory"/>
            <person name="Haridas S."/>
            <person name="Hensen N."/>
            <person name="Bonometti L."/>
            <person name="Westerberg I."/>
            <person name="Brannstrom I.O."/>
            <person name="Guillou S."/>
            <person name="Cros-Aarteil S."/>
            <person name="Calhoun S."/>
            <person name="Kuo A."/>
            <person name="Mondo S."/>
            <person name="Pangilinan J."/>
            <person name="Riley R."/>
            <person name="Labutti K."/>
            <person name="Andreopoulos B."/>
            <person name="Lipzen A."/>
            <person name="Chen C."/>
            <person name="Yanf M."/>
            <person name="Daum C."/>
            <person name="Ng V."/>
            <person name="Clum A."/>
            <person name="Steindorff A."/>
            <person name="Ohm R."/>
            <person name="Martin F."/>
            <person name="Silar P."/>
            <person name="Natvig D."/>
            <person name="Lalanne C."/>
            <person name="Gautier V."/>
            <person name="Ament-Velasquez S.L."/>
            <person name="Kruys A."/>
            <person name="Hutchinson M.I."/>
            <person name="Powell A.J."/>
            <person name="Barry K."/>
            <person name="Miller A.N."/>
            <person name="Grigoriev I.V."/>
            <person name="Debuchy R."/>
            <person name="Gladieux P."/>
            <person name="Thoren M.H."/>
            <person name="Johannesson H."/>
        </authorList>
    </citation>
    <scope>NUCLEOTIDE SEQUENCE</scope>
    <source>
        <strain evidence="1">SMH4131-1</strain>
    </source>
</reference>
<dbReference type="Proteomes" id="UP001286456">
    <property type="component" value="Unassembled WGS sequence"/>
</dbReference>
<organism evidence="1 2">
    <name type="scientific">Cercophora scortea</name>
    <dbReference type="NCBI Taxonomy" id="314031"/>
    <lineage>
        <taxon>Eukaryota</taxon>
        <taxon>Fungi</taxon>
        <taxon>Dikarya</taxon>
        <taxon>Ascomycota</taxon>
        <taxon>Pezizomycotina</taxon>
        <taxon>Sordariomycetes</taxon>
        <taxon>Sordariomycetidae</taxon>
        <taxon>Sordariales</taxon>
        <taxon>Lasiosphaeriaceae</taxon>
        <taxon>Cercophora</taxon>
    </lineage>
</organism>
<keyword evidence="2" id="KW-1185">Reference proteome</keyword>
<evidence type="ECO:0000313" key="2">
    <source>
        <dbReference type="Proteomes" id="UP001286456"/>
    </source>
</evidence>
<proteinExistence type="predicted"/>
<name>A0AAE0I8Q0_9PEZI</name>
<sequence>MYSFAQDALLRAPAGLRARLDAADNKRNNTPNLAQHLEPSPGTGSVNKIWITDRVLPPQTMVRFFDFLHHGRLPGGKQTSLRHIKNLEHFVHIYKPYSSWAPAPHNELNTIITDTLMGRIGSEEERMRLQIVDVELSRMKLRLWEAVMPVSERRWRDKGLDKPENFSVACQLLSLAVEVFEYLNLRRTKMALRDTFNLIYDDLATFEAAMNALLATEGEEPVSVTALWVEFITAHYALMVDRTHTWVVEHVERLRGPILEELAAHQPTRPDQSPLASPEVFLSAYDEKQMELTNKLFDLSETVIHADYAIFLPMDGYKGVPVPAPEPGARPPNHTDFSKPIDYSPSFSARRAALAARVRFLTRFWNYPGTTPLFVGVSTPGNSASRVTNICKVQVAAQNQTRAEMRQPPQTFEQEHWVQSFHAAEKSMWGFVAYRACHEYTEREWERFKSRFEADQSNWGSELAGIASIKERSKIHWLDTKELGIADGDLEGIKAHFTTFKETPDFPTGFFDRKIILVADKASMNSYLNPLPESFPPGDAGGFILAVDPDYDHAKPEPAEECPGYEGSLRILTSLLWDDVAAQVFVEAMWLAHFSPLAIQHPLGVYVGPVTSVKKDAWSVLEWLRRMMMIPLGVVVPQFGRSGFS</sequence>
<protein>
    <submittedName>
        <fullName evidence="1">Uncharacterized protein</fullName>
    </submittedName>
</protein>
<gene>
    <name evidence="1" type="ORF">B0T19DRAFT_432966</name>
</gene>
<reference evidence="1" key="1">
    <citation type="journal article" date="2023" name="Mol. Phylogenet. Evol.">
        <title>Genome-scale phylogeny and comparative genomics of the fungal order Sordariales.</title>
        <authorList>
            <person name="Hensen N."/>
            <person name="Bonometti L."/>
            <person name="Westerberg I."/>
            <person name="Brannstrom I.O."/>
            <person name="Guillou S."/>
            <person name="Cros-Aarteil S."/>
            <person name="Calhoun S."/>
            <person name="Haridas S."/>
            <person name="Kuo A."/>
            <person name="Mondo S."/>
            <person name="Pangilinan J."/>
            <person name="Riley R."/>
            <person name="LaButti K."/>
            <person name="Andreopoulos B."/>
            <person name="Lipzen A."/>
            <person name="Chen C."/>
            <person name="Yan M."/>
            <person name="Daum C."/>
            <person name="Ng V."/>
            <person name="Clum A."/>
            <person name="Steindorff A."/>
            <person name="Ohm R.A."/>
            <person name="Martin F."/>
            <person name="Silar P."/>
            <person name="Natvig D.O."/>
            <person name="Lalanne C."/>
            <person name="Gautier V."/>
            <person name="Ament-Velasquez S.L."/>
            <person name="Kruys A."/>
            <person name="Hutchinson M.I."/>
            <person name="Powell A.J."/>
            <person name="Barry K."/>
            <person name="Miller A.N."/>
            <person name="Grigoriev I.V."/>
            <person name="Debuchy R."/>
            <person name="Gladieux P."/>
            <person name="Hiltunen Thoren M."/>
            <person name="Johannesson H."/>
        </authorList>
    </citation>
    <scope>NUCLEOTIDE SEQUENCE</scope>
    <source>
        <strain evidence="1">SMH4131-1</strain>
    </source>
</reference>
<comment type="caution">
    <text evidence="1">The sequence shown here is derived from an EMBL/GenBank/DDBJ whole genome shotgun (WGS) entry which is preliminary data.</text>
</comment>